<feature type="domain" description="DUF6900" evidence="2">
    <location>
        <begin position="121"/>
        <end position="170"/>
    </location>
</feature>
<dbReference type="AlphaFoldDB" id="A0A2W5F4Y0"/>
<evidence type="ECO:0000313" key="4">
    <source>
        <dbReference type="Proteomes" id="UP000249633"/>
    </source>
</evidence>
<evidence type="ECO:0000259" key="2">
    <source>
        <dbReference type="Pfam" id="PF21841"/>
    </source>
</evidence>
<dbReference type="Proteomes" id="UP000249633">
    <property type="component" value="Unassembled WGS sequence"/>
</dbReference>
<gene>
    <name evidence="3" type="ORF">DI603_21625</name>
</gene>
<sequence>MSNFSDDQLADLRDRLHDFMMGFAGVQAGGMVPLICADWALAARIEQLRRHPLIATFDDELLAVVASRAIDPNVEARYLERRLSEVEAEIDAEPVTPLQPPVAHATAAASMGLPPLMRPQMEATVALIAREQLGFPTLEVRGRDHLDFRDCGVASVHAALVEAYEEGWHAAA</sequence>
<accession>A0A2W5F4Y0</accession>
<keyword evidence="1" id="KW-0472">Membrane</keyword>
<keyword evidence="1" id="KW-0812">Transmembrane</keyword>
<comment type="caution">
    <text evidence="3">The sequence shown here is derived from an EMBL/GenBank/DDBJ whole genome shotgun (WGS) entry which is preliminary data.</text>
</comment>
<protein>
    <recommendedName>
        <fullName evidence="2">DUF6900 domain-containing protein</fullName>
    </recommendedName>
</protein>
<keyword evidence="1" id="KW-1133">Transmembrane helix</keyword>
<evidence type="ECO:0000256" key="1">
    <source>
        <dbReference type="SAM" id="Phobius"/>
    </source>
</evidence>
<proteinExistence type="predicted"/>
<organism evidence="3 4">
    <name type="scientific">Roseateles depolymerans</name>
    <dbReference type="NCBI Taxonomy" id="76731"/>
    <lineage>
        <taxon>Bacteria</taxon>
        <taxon>Pseudomonadati</taxon>
        <taxon>Pseudomonadota</taxon>
        <taxon>Betaproteobacteria</taxon>
        <taxon>Burkholderiales</taxon>
        <taxon>Sphaerotilaceae</taxon>
        <taxon>Roseateles</taxon>
    </lineage>
</organism>
<name>A0A2W5F4Y0_9BURK</name>
<dbReference type="InterPro" id="IPR054195">
    <property type="entry name" value="DUF6900"/>
</dbReference>
<feature type="transmembrane region" description="Helical" evidence="1">
    <location>
        <begin position="20"/>
        <end position="41"/>
    </location>
</feature>
<evidence type="ECO:0000313" key="3">
    <source>
        <dbReference type="EMBL" id="PZP27546.1"/>
    </source>
</evidence>
<reference evidence="3 4" key="1">
    <citation type="submission" date="2017-08" db="EMBL/GenBank/DDBJ databases">
        <title>Infants hospitalized years apart are colonized by the same room-sourced microbial strains.</title>
        <authorList>
            <person name="Brooks B."/>
            <person name="Olm M.R."/>
            <person name="Firek B.A."/>
            <person name="Baker R."/>
            <person name="Thomas B.C."/>
            <person name="Morowitz M.J."/>
            <person name="Banfield J.F."/>
        </authorList>
    </citation>
    <scope>NUCLEOTIDE SEQUENCE [LARGE SCALE GENOMIC DNA]</scope>
    <source>
        <strain evidence="3">S2_012_000_R2_81</strain>
    </source>
</reference>
<dbReference type="EMBL" id="QFOD01000029">
    <property type="protein sequence ID" value="PZP27546.1"/>
    <property type="molecule type" value="Genomic_DNA"/>
</dbReference>
<dbReference type="Pfam" id="PF21841">
    <property type="entry name" value="DUF6900"/>
    <property type="match status" value="1"/>
</dbReference>